<keyword evidence="3" id="KW-1185">Reference proteome</keyword>
<dbReference type="AlphaFoldDB" id="A0AAU9FMI7"/>
<evidence type="ECO:0000313" key="3">
    <source>
        <dbReference type="Proteomes" id="UP001500889"/>
    </source>
</evidence>
<accession>A0AAU9FMI7</accession>
<feature type="signal peptide" evidence="1">
    <location>
        <begin position="1"/>
        <end position="17"/>
    </location>
</feature>
<protein>
    <recommendedName>
        <fullName evidence="4">Phosphatidylinositol-glycan biosynthesis class X protein</fullName>
    </recommendedName>
</protein>
<evidence type="ECO:0008006" key="4">
    <source>
        <dbReference type="Google" id="ProtNLM"/>
    </source>
</evidence>
<keyword evidence="1" id="KW-0732">Signal</keyword>
<proteinExistence type="predicted"/>
<dbReference type="Proteomes" id="UP001500889">
    <property type="component" value="Chromosome J"/>
</dbReference>
<feature type="chain" id="PRO_5044009487" description="Phosphatidylinositol-glycan biosynthesis class X protein" evidence="1">
    <location>
        <begin position="18"/>
        <end position="182"/>
    </location>
</feature>
<gene>
    <name evidence="2" type="ORF">DMAD_05387</name>
</gene>
<sequence>MLLKILLLLLLVGANNAIWTSNYNDGECSHIEKIRLMRTCKATVSKRIAGLYGDIRAPSGTPYSLWIVPNETDMILASFHNSPMLTRKYIEIIKYKIDVDLKHSDLHCLPEYNIYNSHLLAHCKRKKFVAGTICTRPVLHYAREGPDREDSDSAFRFRGDWLPPLLLTILFIRVWAIIGIVH</sequence>
<evidence type="ECO:0000256" key="1">
    <source>
        <dbReference type="SAM" id="SignalP"/>
    </source>
</evidence>
<reference evidence="2 3" key="1">
    <citation type="submission" date="2024-02" db="EMBL/GenBank/DDBJ databases">
        <title>A chromosome-level genome assembly of Drosophila madeirensis, a fruit fly species endemic to Madeira island.</title>
        <authorList>
            <person name="Tomihara K."/>
            <person name="Llopart A."/>
            <person name="Yamamoto D."/>
        </authorList>
    </citation>
    <scope>NUCLEOTIDE SEQUENCE [LARGE SCALE GENOMIC DNA]</scope>
    <source>
        <strain evidence="2 3">RF1</strain>
    </source>
</reference>
<evidence type="ECO:0000313" key="2">
    <source>
        <dbReference type="EMBL" id="BFF96840.1"/>
    </source>
</evidence>
<organism evidence="2 3">
    <name type="scientific">Drosophila madeirensis</name>
    <name type="common">Fruit fly</name>
    <dbReference type="NCBI Taxonomy" id="30013"/>
    <lineage>
        <taxon>Eukaryota</taxon>
        <taxon>Metazoa</taxon>
        <taxon>Ecdysozoa</taxon>
        <taxon>Arthropoda</taxon>
        <taxon>Hexapoda</taxon>
        <taxon>Insecta</taxon>
        <taxon>Pterygota</taxon>
        <taxon>Neoptera</taxon>
        <taxon>Endopterygota</taxon>
        <taxon>Diptera</taxon>
        <taxon>Brachycera</taxon>
        <taxon>Muscomorpha</taxon>
        <taxon>Ephydroidea</taxon>
        <taxon>Drosophilidae</taxon>
        <taxon>Drosophila</taxon>
        <taxon>Sophophora</taxon>
    </lineage>
</organism>
<dbReference type="EMBL" id="AP029265">
    <property type="protein sequence ID" value="BFF96840.1"/>
    <property type="molecule type" value="Genomic_DNA"/>
</dbReference>
<name>A0AAU9FMI7_DROMD</name>